<gene>
    <name evidence="11" type="ORF">GCM10023321_46420</name>
</gene>
<dbReference type="EC" id="2.7.13.3" evidence="2"/>
<dbReference type="CDD" id="cd14014">
    <property type="entry name" value="STKc_PknB_like"/>
    <property type="match status" value="1"/>
</dbReference>
<dbReference type="SUPFAM" id="SSF48452">
    <property type="entry name" value="TPR-like"/>
    <property type="match status" value="2"/>
</dbReference>
<keyword evidence="12" id="KW-1185">Reference proteome</keyword>
<dbReference type="InterPro" id="IPR036890">
    <property type="entry name" value="HATPase_C_sf"/>
</dbReference>
<keyword evidence="4" id="KW-0808">Transferase</keyword>
<dbReference type="SMART" id="SM00065">
    <property type="entry name" value="GAF"/>
    <property type="match status" value="1"/>
</dbReference>
<dbReference type="InterPro" id="IPR011712">
    <property type="entry name" value="Sig_transdc_His_kin_sub3_dim/P"/>
</dbReference>
<evidence type="ECO:0000256" key="2">
    <source>
        <dbReference type="ARBA" id="ARBA00012438"/>
    </source>
</evidence>
<keyword evidence="6" id="KW-0418">Kinase</keyword>
<evidence type="ECO:0000256" key="8">
    <source>
        <dbReference type="ARBA" id="ARBA00023012"/>
    </source>
</evidence>
<dbReference type="Gene3D" id="3.30.565.10">
    <property type="entry name" value="Histidine kinase-like ATPase, C-terminal domain"/>
    <property type="match status" value="1"/>
</dbReference>
<evidence type="ECO:0000256" key="5">
    <source>
        <dbReference type="ARBA" id="ARBA00022741"/>
    </source>
</evidence>
<dbReference type="Pfam" id="PF13191">
    <property type="entry name" value="AAA_16"/>
    <property type="match status" value="1"/>
</dbReference>
<dbReference type="InterPro" id="IPR011009">
    <property type="entry name" value="Kinase-like_dom_sf"/>
</dbReference>
<dbReference type="Pfam" id="PF01590">
    <property type="entry name" value="GAF"/>
    <property type="match status" value="1"/>
</dbReference>
<dbReference type="Proteomes" id="UP001428817">
    <property type="component" value="Unassembled WGS sequence"/>
</dbReference>
<keyword evidence="8" id="KW-0902">Two-component regulatory system</keyword>
<name>A0ABP9QGV0_9PSEU</name>
<feature type="repeat" description="TPR" evidence="9">
    <location>
        <begin position="747"/>
        <end position="780"/>
    </location>
</feature>
<dbReference type="PROSITE" id="PS50005">
    <property type="entry name" value="TPR"/>
    <property type="match status" value="1"/>
</dbReference>
<dbReference type="CDD" id="cd16917">
    <property type="entry name" value="HATPase_UhpB-NarQ-NarX-like"/>
    <property type="match status" value="1"/>
</dbReference>
<dbReference type="Pfam" id="PF07730">
    <property type="entry name" value="HisKA_3"/>
    <property type="match status" value="1"/>
</dbReference>
<dbReference type="InterPro" id="IPR029016">
    <property type="entry name" value="GAF-like_dom_sf"/>
</dbReference>
<dbReference type="SUPFAM" id="SSF56112">
    <property type="entry name" value="Protein kinase-like (PK-like)"/>
    <property type="match status" value="1"/>
</dbReference>
<dbReference type="GO" id="GO:0005524">
    <property type="term" value="F:ATP binding"/>
    <property type="evidence" value="ECO:0007669"/>
    <property type="project" value="UniProtKB-KW"/>
</dbReference>
<dbReference type="PROSITE" id="PS50011">
    <property type="entry name" value="PROTEIN_KINASE_DOM"/>
    <property type="match status" value="1"/>
</dbReference>
<evidence type="ECO:0000256" key="6">
    <source>
        <dbReference type="ARBA" id="ARBA00022777"/>
    </source>
</evidence>
<dbReference type="SUPFAM" id="SSF55781">
    <property type="entry name" value="GAF domain-like"/>
    <property type="match status" value="1"/>
</dbReference>
<dbReference type="InterPro" id="IPR008266">
    <property type="entry name" value="Tyr_kinase_AS"/>
</dbReference>
<proteinExistence type="predicted"/>
<dbReference type="SUPFAM" id="SSF55874">
    <property type="entry name" value="ATPase domain of HSP90 chaperone/DNA topoisomerase II/histidine kinase"/>
    <property type="match status" value="1"/>
</dbReference>
<reference evidence="12" key="1">
    <citation type="journal article" date="2019" name="Int. J. Syst. Evol. Microbiol.">
        <title>The Global Catalogue of Microorganisms (GCM) 10K type strain sequencing project: providing services to taxonomists for standard genome sequencing and annotation.</title>
        <authorList>
            <consortium name="The Broad Institute Genomics Platform"/>
            <consortium name="The Broad Institute Genome Sequencing Center for Infectious Disease"/>
            <person name="Wu L."/>
            <person name="Ma J."/>
        </authorList>
    </citation>
    <scope>NUCLEOTIDE SEQUENCE [LARGE SCALE GENOMIC DNA]</scope>
    <source>
        <strain evidence="12">JCM 18303</strain>
    </source>
</reference>
<dbReference type="InterPro" id="IPR003594">
    <property type="entry name" value="HATPase_dom"/>
</dbReference>
<keyword evidence="9" id="KW-0802">TPR repeat</keyword>
<dbReference type="Pfam" id="PF02518">
    <property type="entry name" value="HATPase_c"/>
    <property type="match status" value="1"/>
</dbReference>
<dbReference type="SMART" id="SM00219">
    <property type="entry name" value="TyrKc"/>
    <property type="match status" value="1"/>
</dbReference>
<evidence type="ECO:0000256" key="1">
    <source>
        <dbReference type="ARBA" id="ARBA00000085"/>
    </source>
</evidence>
<dbReference type="InterPro" id="IPR020635">
    <property type="entry name" value="Tyr_kinase_cat_dom"/>
</dbReference>
<dbReference type="PANTHER" id="PTHR24421:SF10">
    <property type="entry name" value="NITRATE_NITRITE SENSOR PROTEIN NARQ"/>
    <property type="match status" value="1"/>
</dbReference>
<feature type="domain" description="Protein kinase" evidence="10">
    <location>
        <begin position="14"/>
        <end position="272"/>
    </location>
</feature>
<evidence type="ECO:0000256" key="7">
    <source>
        <dbReference type="ARBA" id="ARBA00022840"/>
    </source>
</evidence>
<dbReference type="InterPro" id="IPR003018">
    <property type="entry name" value="GAF"/>
</dbReference>
<keyword evidence="5" id="KW-0547">Nucleotide-binding</keyword>
<dbReference type="Gene3D" id="1.20.5.1930">
    <property type="match status" value="1"/>
</dbReference>
<protein>
    <recommendedName>
        <fullName evidence="2">histidine kinase</fullName>
        <ecNumber evidence="2">2.7.13.3</ecNumber>
    </recommendedName>
</protein>
<keyword evidence="7 11" id="KW-0067">ATP-binding</keyword>
<dbReference type="InterPro" id="IPR011990">
    <property type="entry name" value="TPR-like_helical_dom_sf"/>
</dbReference>
<evidence type="ECO:0000256" key="9">
    <source>
        <dbReference type="PROSITE-ProRule" id="PRU00339"/>
    </source>
</evidence>
<dbReference type="EMBL" id="BAABJP010000024">
    <property type="protein sequence ID" value="GAA5161733.1"/>
    <property type="molecule type" value="Genomic_DNA"/>
</dbReference>
<evidence type="ECO:0000313" key="11">
    <source>
        <dbReference type="EMBL" id="GAA5161733.1"/>
    </source>
</evidence>
<evidence type="ECO:0000256" key="3">
    <source>
        <dbReference type="ARBA" id="ARBA00022553"/>
    </source>
</evidence>
<organism evidence="11 12">
    <name type="scientific">Pseudonocardia eucalypti</name>
    <dbReference type="NCBI Taxonomy" id="648755"/>
    <lineage>
        <taxon>Bacteria</taxon>
        <taxon>Bacillati</taxon>
        <taxon>Actinomycetota</taxon>
        <taxon>Actinomycetes</taxon>
        <taxon>Pseudonocardiales</taxon>
        <taxon>Pseudonocardiaceae</taxon>
        <taxon>Pseudonocardia</taxon>
    </lineage>
</organism>
<dbReference type="PROSITE" id="PS00109">
    <property type="entry name" value="PROTEIN_KINASE_TYR"/>
    <property type="match status" value="1"/>
</dbReference>
<accession>A0ABP9QGV0</accession>
<dbReference type="Gene3D" id="3.30.450.40">
    <property type="match status" value="1"/>
</dbReference>
<sequence>MQSAPTGPRALTAYKVLRVLKEGQAYRTLLALDRQTGVRVVIKAIDLATLSTESRDRLERESSLLQGLRAASIATVIDIFREAEKLYVVAPYVAGVTLRSRMAAGRLSVPEALTVAADLLRSLAELHERGLIHRDVRPANVMVNERPPVYSATLVDFGLVSESFLNPTRPTRSPRYMSPELAGVLERAVDCRSDLYSVGIVLYECLAGRPPFDSEDTREVLRQHLSAAPSRLRTLGVPIPQALEEILHRLLHKDPDDRYHSARAALADVEAVGSALRSGIAEPGVAVGAHDWRQTLTEPSLTGREGELEFLLRRLADAARGSAGLVIVEAHSGGGKTRVLDEFCERASALDARIFRGRGIERSARHPLHMLAGVVGDLVEQAGADPGFGPELARGLGGAVGPLSDALPELRQVFGGDDQPTPRIPESQVQSRLASALMCLLEALGGGERAAVVVLDDCQWADELTLGLLTAWAESVAGGSDARHLLVVAAMRSEEVGPHRRLSSLEGAEVLPLPPLEPSQVGQVVESMGGKIPATATRVVAELSRGNPLMISAVLRGLVEVGALAPSGDGWRFTPVSGGWQASRESAAFLASRFALLAAPTRRLLDAGAVLGREFDLEMAAALAGQDPAEAGEAIGQAVERHLVWTGNTGRLTFAHDRLRGSLLGELDAAELAELHRRAGYTLETQAPDRAFDIAYHFDAAGEPERAFPYAIRSAAQARERHDVELAERQYRIAERGMATADTGVRYELLEALGEILMLRGRYDEAAERFEGARGLATDNMQVAWMEGQLGELLFRWDNLDAAAEHIESGLSVLGEWVPTGGQRKLLFRLLWELVRRLARGVARHRTVASADPAVDRLKSHLYTRLQYPRWFHARRVEGLCMMVRQVNVAERCPGSAELAHAYSVWGGSLALTFPFLWRRGLRYVDRASRIYRDRGDSRGEGHAASMRTCVLHGAGRYREAVESAGEAIRILSQFGDRWEVGFAARNRAVCLYRLGRLREAWEQARRVYEIGLEVGDANAQVTALDVLARTTGGQVPAAQTEAAVARHGDDIEVAVAALHADALRLRHGGRLEEAIDSLERAARLVGRAQPTSTHLVPVFAWLATLHREAAERPLLPQDRRRLLRRARASARRAVRYGRIYPNDLPHAQRELGVVHALAGRRRRALRRLKRAGVLARRREAWAELAEVNRQRERLGFAAEDVSDVAGHFEASFSADREGQLSFGLADRFSALLEAGALLASCDSAAATVAAVRQVGRSLLRAERCRVAGFVPDWRPDTAAMPAGVRRAIREGRPLVITESADCADDFFDERSPIGARSALCAPVFTDDELAGYFLATHSRVDKLFGDEECRLAEFVARLAGAALERQRLHRDSRARVISAQEAERSRVARDLHDEIGQALTSVLLDVRSVESAVAGHECFGNEVEEVRRRVAVLRGGIGGALDSVQRLAFDLRPAVLDDLGLVAALRRLTTSTMTGDVNVELETVNLDDGDRLPADLETTAYRLVQEAVTNVVRHSRASTCGVILGRAQGRLRVMVEDDGIGFSPESQASVGLMGMRERAALVGGTLLVSSVPGQGTSVVFEVHLDG</sequence>
<comment type="caution">
    <text evidence="11">The sequence shown here is derived from an EMBL/GenBank/DDBJ whole genome shotgun (WGS) entry which is preliminary data.</text>
</comment>
<dbReference type="InterPro" id="IPR041664">
    <property type="entry name" value="AAA_16"/>
</dbReference>
<dbReference type="RefSeq" id="WP_185060134.1">
    <property type="nucleotide sequence ID" value="NZ_BAABJP010000024.1"/>
</dbReference>
<evidence type="ECO:0000256" key="4">
    <source>
        <dbReference type="ARBA" id="ARBA00022679"/>
    </source>
</evidence>
<dbReference type="Gene3D" id="1.25.40.10">
    <property type="entry name" value="Tetratricopeptide repeat domain"/>
    <property type="match status" value="3"/>
</dbReference>
<evidence type="ECO:0000313" key="12">
    <source>
        <dbReference type="Proteomes" id="UP001428817"/>
    </source>
</evidence>
<keyword evidence="3" id="KW-0597">Phosphoprotein</keyword>
<dbReference type="InterPro" id="IPR050482">
    <property type="entry name" value="Sensor_HK_TwoCompSys"/>
</dbReference>
<dbReference type="SMART" id="SM00387">
    <property type="entry name" value="HATPase_c"/>
    <property type="match status" value="1"/>
</dbReference>
<dbReference type="InterPro" id="IPR000719">
    <property type="entry name" value="Prot_kinase_dom"/>
</dbReference>
<comment type="catalytic activity">
    <reaction evidence="1">
        <text>ATP + protein L-histidine = ADP + protein N-phospho-L-histidine.</text>
        <dbReference type="EC" id="2.7.13.3"/>
    </reaction>
</comment>
<dbReference type="InterPro" id="IPR019734">
    <property type="entry name" value="TPR_rpt"/>
</dbReference>
<dbReference type="Gene3D" id="1.10.510.10">
    <property type="entry name" value="Transferase(Phosphotransferase) domain 1"/>
    <property type="match status" value="1"/>
</dbReference>
<dbReference type="Pfam" id="PF00069">
    <property type="entry name" value="Pkinase"/>
    <property type="match status" value="1"/>
</dbReference>
<dbReference type="PANTHER" id="PTHR24421">
    <property type="entry name" value="NITRATE/NITRITE SENSOR PROTEIN NARX-RELATED"/>
    <property type="match status" value="1"/>
</dbReference>
<evidence type="ECO:0000259" key="10">
    <source>
        <dbReference type="PROSITE" id="PS50011"/>
    </source>
</evidence>